<dbReference type="Proteomes" id="UP000001887">
    <property type="component" value="Chromosome"/>
</dbReference>
<accession>D2R644</accession>
<gene>
    <name evidence="1" type="ordered locus">Psta_4487</name>
</gene>
<proteinExistence type="predicted"/>
<dbReference type="KEGG" id="psl:Psta_4487"/>
<protein>
    <submittedName>
        <fullName evidence="1">Uncharacterized protein</fullName>
    </submittedName>
</protein>
<dbReference type="HOGENOM" id="CLU_2261149_0_0_0"/>
<sequence length="103" mass="11357">MGTFNTLAALLTCPRCGKQGEMEIELRHGNTANQLHLKLGDDYPRMLREPVSSADQLGAALLLVEGYCECHLCQKDFFVTVALENNRLTSAQVDLTKLGHVPD</sequence>
<name>D2R644_PIRSD</name>
<dbReference type="eggNOG" id="ENOG502ZV30">
    <property type="taxonomic scope" value="Bacteria"/>
</dbReference>
<evidence type="ECO:0000313" key="2">
    <source>
        <dbReference type="Proteomes" id="UP000001887"/>
    </source>
</evidence>
<reference evidence="1 2" key="1">
    <citation type="journal article" date="2009" name="Stand. Genomic Sci.">
        <title>Complete genome sequence of Pirellula staleyi type strain (ATCC 27377).</title>
        <authorList>
            <person name="Clum A."/>
            <person name="Tindall B.J."/>
            <person name="Sikorski J."/>
            <person name="Ivanova N."/>
            <person name="Mavrommatis K."/>
            <person name="Lucas S."/>
            <person name="Glavina del Rio T."/>
            <person name="Nolan M."/>
            <person name="Chen F."/>
            <person name="Tice H."/>
            <person name="Pitluck S."/>
            <person name="Cheng J.F."/>
            <person name="Chertkov O."/>
            <person name="Brettin T."/>
            <person name="Han C."/>
            <person name="Detter J.C."/>
            <person name="Kuske C."/>
            <person name="Bruce D."/>
            <person name="Goodwin L."/>
            <person name="Ovchinikova G."/>
            <person name="Pati A."/>
            <person name="Mikhailova N."/>
            <person name="Chen A."/>
            <person name="Palaniappan K."/>
            <person name="Land M."/>
            <person name="Hauser L."/>
            <person name="Chang Y.J."/>
            <person name="Jeffries C.D."/>
            <person name="Chain P."/>
            <person name="Rohde M."/>
            <person name="Goker M."/>
            <person name="Bristow J."/>
            <person name="Eisen J.A."/>
            <person name="Markowitz V."/>
            <person name="Hugenholtz P."/>
            <person name="Kyrpides N.C."/>
            <person name="Klenk H.P."/>
            <person name="Lapidus A."/>
        </authorList>
    </citation>
    <scope>NUCLEOTIDE SEQUENCE [LARGE SCALE GENOMIC DNA]</scope>
    <source>
        <strain evidence="2">ATCC 27377 / DSM 6068 / ICPB 4128</strain>
    </source>
</reference>
<dbReference type="STRING" id="530564.Psta_4487"/>
<organism evidence="1 2">
    <name type="scientific">Pirellula staleyi (strain ATCC 27377 / DSM 6068 / ICPB 4128)</name>
    <name type="common">Pirella staleyi</name>
    <dbReference type="NCBI Taxonomy" id="530564"/>
    <lineage>
        <taxon>Bacteria</taxon>
        <taxon>Pseudomonadati</taxon>
        <taxon>Planctomycetota</taxon>
        <taxon>Planctomycetia</taxon>
        <taxon>Pirellulales</taxon>
        <taxon>Pirellulaceae</taxon>
        <taxon>Pirellula</taxon>
    </lineage>
</organism>
<dbReference type="AlphaFoldDB" id="D2R644"/>
<dbReference type="OrthoDB" id="674225at2"/>
<dbReference type="EMBL" id="CP001848">
    <property type="protein sequence ID" value="ADB19129.1"/>
    <property type="molecule type" value="Genomic_DNA"/>
</dbReference>
<evidence type="ECO:0000313" key="1">
    <source>
        <dbReference type="EMBL" id="ADB19129.1"/>
    </source>
</evidence>
<keyword evidence="2" id="KW-1185">Reference proteome</keyword>